<dbReference type="Gene3D" id="1.10.10.60">
    <property type="entry name" value="Homeodomain-like"/>
    <property type="match status" value="1"/>
</dbReference>
<name>A0ABQ2KUY7_9BACL</name>
<keyword evidence="7" id="KW-1185">Reference proteome</keyword>
<dbReference type="PANTHER" id="PTHR47506">
    <property type="entry name" value="TRANSCRIPTIONAL REGULATORY PROTEIN"/>
    <property type="match status" value="1"/>
</dbReference>
<evidence type="ECO:0000256" key="4">
    <source>
        <dbReference type="PROSITE-ProRule" id="PRU00335"/>
    </source>
</evidence>
<dbReference type="InterPro" id="IPR009057">
    <property type="entry name" value="Homeodomain-like_sf"/>
</dbReference>
<dbReference type="RefSeq" id="WP_018975189.1">
    <property type="nucleotide sequence ID" value="NZ_BMLN01000001.1"/>
</dbReference>
<reference evidence="7" key="1">
    <citation type="journal article" date="2019" name="Int. J. Syst. Evol. Microbiol.">
        <title>The Global Catalogue of Microorganisms (GCM) 10K type strain sequencing project: providing services to taxonomists for standard genome sequencing and annotation.</title>
        <authorList>
            <consortium name="The Broad Institute Genomics Platform"/>
            <consortium name="The Broad Institute Genome Sequencing Center for Infectious Disease"/>
            <person name="Wu L."/>
            <person name="Ma J."/>
        </authorList>
    </citation>
    <scope>NUCLEOTIDE SEQUENCE [LARGE SCALE GENOMIC DNA]</scope>
    <source>
        <strain evidence="7">CGMCC 1.6964</strain>
    </source>
</reference>
<accession>A0ABQ2KUY7</accession>
<dbReference type="PROSITE" id="PS50977">
    <property type="entry name" value="HTH_TETR_2"/>
    <property type="match status" value="1"/>
</dbReference>
<gene>
    <name evidence="6" type="primary">cifR</name>
    <name evidence="6" type="ORF">GCM10010969_02510</name>
</gene>
<comment type="caution">
    <text evidence="6">The sequence shown here is derived from an EMBL/GenBank/DDBJ whole genome shotgun (WGS) entry which is preliminary data.</text>
</comment>
<keyword evidence="1" id="KW-0805">Transcription regulation</keyword>
<sequence>MRTRAFDEEQALDAAMRVFWEKGYQASSLSDLTDRMNIRKPSLYAAFGDKRELFDRALDRYMRKHAIYMQQLLDRESKVIPAFEGLLLDLAAGGCAGDPALGCLIVLTIDELAPSEPEWTAKAREHQLCLAGLFRDKIAGGLVSGELAPGQNAEALGNALLTSVIGLTIMLKTMPDATFIETTIASILTMFQQGQS</sequence>
<dbReference type="Pfam" id="PF00440">
    <property type="entry name" value="TetR_N"/>
    <property type="match status" value="1"/>
</dbReference>
<keyword evidence="3" id="KW-0804">Transcription</keyword>
<evidence type="ECO:0000313" key="7">
    <source>
        <dbReference type="Proteomes" id="UP000606653"/>
    </source>
</evidence>
<evidence type="ECO:0000313" key="6">
    <source>
        <dbReference type="EMBL" id="GGN91174.1"/>
    </source>
</evidence>
<dbReference type="Proteomes" id="UP000606653">
    <property type="component" value="Unassembled WGS sequence"/>
</dbReference>
<feature type="DNA-binding region" description="H-T-H motif" evidence="4">
    <location>
        <begin position="28"/>
        <end position="47"/>
    </location>
</feature>
<dbReference type="InterPro" id="IPR001647">
    <property type="entry name" value="HTH_TetR"/>
</dbReference>
<dbReference type="EMBL" id="BMLN01000001">
    <property type="protein sequence ID" value="GGN91174.1"/>
    <property type="molecule type" value="Genomic_DNA"/>
</dbReference>
<feature type="domain" description="HTH tetR-type" evidence="5">
    <location>
        <begin position="5"/>
        <end position="65"/>
    </location>
</feature>
<dbReference type="SUPFAM" id="SSF46689">
    <property type="entry name" value="Homeodomain-like"/>
    <property type="match status" value="1"/>
</dbReference>
<dbReference type="PRINTS" id="PR00455">
    <property type="entry name" value="HTHTETR"/>
</dbReference>
<dbReference type="InterPro" id="IPR036271">
    <property type="entry name" value="Tet_transcr_reg_TetR-rel_C_sf"/>
</dbReference>
<organism evidence="6 7">
    <name type="scientific">Saccharibacillus kuerlensis</name>
    <dbReference type="NCBI Taxonomy" id="459527"/>
    <lineage>
        <taxon>Bacteria</taxon>
        <taxon>Bacillati</taxon>
        <taxon>Bacillota</taxon>
        <taxon>Bacilli</taxon>
        <taxon>Bacillales</taxon>
        <taxon>Paenibacillaceae</taxon>
        <taxon>Saccharibacillus</taxon>
    </lineage>
</organism>
<protein>
    <submittedName>
        <fullName evidence="6">TetR family transcriptional regulator</fullName>
    </submittedName>
</protein>
<keyword evidence="2 4" id="KW-0238">DNA-binding</keyword>
<dbReference type="PANTHER" id="PTHR47506:SF1">
    <property type="entry name" value="HTH-TYPE TRANSCRIPTIONAL REGULATOR YJDC"/>
    <property type="match status" value="1"/>
</dbReference>
<evidence type="ECO:0000256" key="2">
    <source>
        <dbReference type="ARBA" id="ARBA00023125"/>
    </source>
</evidence>
<evidence type="ECO:0000259" key="5">
    <source>
        <dbReference type="PROSITE" id="PS50977"/>
    </source>
</evidence>
<dbReference type="Gene3D" id="1.10.357.10">
    <property type="entry name" value="Tetracycline Repressor, domain 2"/>
    <property type="match status" value="1"/>
</dbReference>
<evidence type="ECO:0000256" key="1">
    <source>
        <dbReference type="ARBA" id="ARBA00023015"/>
    </source>
</evidence>
<evidence type="ECO:0000256" key="3">
    <source>
        <dbReference type="ARBA" id="ARBA00023163"/>
    </source>
</evidence>
<dbReference type="SUPFAM" id="SSF48498">
    <property type="entry name" value="Tetracyclin repressor-like, C-terminal domain"/>
    <property type="match status" value="1"/>
</dbReference>
<proteinExistence type="predicted"/>